<sequence>MASLTTMALVQPATVKGTRRQLPQRQQALRTAATDLCKN</sequence>
<evidence type="ECO:0000313" key="1">
    <source>
        <dbReference type="EMBL" id="KAJ6824655.1"/>
    </source>
</evidence>
<dbReference type="Proteomes" id="UP001140949">
    <property type="component" value="Unassembled WGS sequence"/>
</dbReference>
<evidence type="ECO:0000313" key="2">
    <source>
        <dbReference type="Proteomes" id="UP001140949"/>
    </source>
</evidence>
<keyword evidence="2" id="KW-1185">Reference proteome</keyword>
<name>A0AAX6G8L7_IRIPA</name>
<reference evidence="1" key="2">
    <citation type="submission" date="2023-04" db="EMBL/GenBank/DDBJ databases">
        <authorList>
            <person name="Bruccoleri R.E."/>
            <person name="Oakeley E.J."/>
            <person name="Faust A.-M."/>
            <person name="Dessus-Babus S."/>
            <person name="Altorfer M."/>
            <person name="Burckhardt D."/>
            <person name="Oertli M."/>
            <person name="Naumann U."/>
            <person name="Petersen F."/>
            <person name="Wong J."/>
        </authorList>
    </citation>
    <scope>NUCLEOTIDE SEQUENCE</scope>
    <source>
        <strain evidence="1">GSM-AAB239-AS_SAM_17_03QT</strain>
        <tissue evidence="1">Leaf</tissue>
    </source>
</reference>
<dbReference type="AlphaFoldDB" id="A0AAX6G8L7"/>
<dbReference type="EMBL" id="JANAVB010021917">
    <property type="protein sequence ID" value="KAJ6824655.1"/>
    <property type="molecule type" value="Genomic_DNA"/>
</dbReference>
<organism evidence="1 2">
    <name type="scientific">Iris pallida</name>
    <name type="common">Sweet iris</name>
    <dbReference type="NCBI Taxonomy" id="29817"/>
    <lineage>
        <taxon>Eukaryota</taxon>
        <taxon>Viridiplantae</taxon>
        <taxon>Streptophyta</taxon>
        <taxon>Embryophyta</taxon>
        <taxon>Tracheophyta</taxon>
        <taxon>Spermatophyta</taxon>
        <taxon>Magnoliopsida</taxon>
        <taxon>Liliopsida</taxon>
        <taxon>Asparagales</taxon>
        <taxon>Iridaceae</taxon>
        <taxon>Iridoideae</taxon>
        <taxon>Irideae</taxon>
        <taxon>Iris</taxon>
    </lineage>
</organism>
<gene>
    <name evidence="1" type="ORF">M6B38_381420</name>
</gene>
<reference evidence="1" key="1">
    <citation type="journal article" date="2023" name="GigaByte">
        <title>Genome assembly of the bearded iris, Iris pallida Lam.</title>
        <authorList>
            <person name="Bruccoleri R.E."/>
            <person name="Oakeley E.J."/>
            <person name="Faust A.M.E."/>
            <person name="Altorfer M."/>
            <person name="Dessus-Babus S."/>
            <person name="Burckhardt D."/>
            <person name="Oertli M."/>
            <person name="Naumann U."/>
            <person name="Petersen F."/>
            <person name="Wong J."/>
        </authorList>
    </citation>
    <scope>NUCLEOTIDE SEQUENCE</scope>
    <source>
        <strain evidence="1">GSM-AAB239-AS_SAM_17_03QT</strain>
    </source>
</reference>
<proteinExistence type="predicted"/>
<accession>A0AAX6G8L7</accession>
<protein>
    <submittedName>
        <fullName evidence="1">Photosystem I reaction center subunit VI, chloroplastic-like</fullName>
    </submittedName>
</protein>
<comment type="caution">
    <text evidence="1">The sequence shown here is derived from an EMBL/GenBank/DDBJ whole genome shotgun (WGS) entry which is preliminary data.</text>
</comment>